<dbReference type="SUPFAM" id="SSF55874">
    <property type="entry name" value="ATPase domain of HSP90 chaperone/DNA topoisomerase II/histidine kinase"/>
    <property type="match status" value="1"/>
</dbReference>
<dbReference type="Proteomes" id="UP000799779">
    <property type="component" value="Unassembled WGS sequence"/>
</dbReference>
<proteinExistence type="predicted"/>
<accession>A0A6A5WRU7</accession>
<keyword evidence="2" id="KW-1185">Reference proteome</keyword>
<reference evidence="1" key="1">
    <citation type="journal article" date="2020" name="Stud. Mycol.">
        <title>101 Dothideomycetes genomes: a test case for predicting lifestyles and emergence of pathogens.</title>
        <authorList>
            <person name="Haridas S."/>
            <person name="Albert R."/>
            <person name="Binder M."/>
            <person name="Bloem J."/>
            <person name="Labutti K."/>
            <person name="Salamov A."/>
            <person name="Andreopoulos B."/>
            <person name="Baker S."/>
            <person name="Barry K."/>
            <person name="Bills G."/>
            <person name="Bluhm B."/>
            <person name="Cannon C."/>
            <person name="Castanera R."/>
            <person name="Culley D."/>
            <person name="Daum C."/>
            <person name="Ezra D."/>
            <person name="Gonzalez J."/>
            <person name="Henrissat B."/>
            <person name="Kuo A."/>
            <person name="Liang C."/>
            <person name="Lipzen A."/>
            <person name="Lutzoni F."/>
            <person name="Magnuson J."/>
            <person name="Mondo S."/>
            <person name="Nolan M."/>
            <person name="Ohm R."/>
            <person name="Pangilinan J."/>
            <person name="Park H.-J."/>
            <person name="Ramirez L."/>
            <person name="Alfaro M."/>
            <person name="Sun H."/>
            <person name="Tritt A."/>
            <person name="Yoshinaga Y."/>
            <person name="Zwiers L.-H."/>
            <person name="Turgeon B."/>
            <person name="Goodwin S."/>
            <person name="Spatafora J."/>
            <person name="Crous P."/>
            <person name="Grigoriev I."/>
        </authorList>
    </citation>
    <scope>NUCLEOTIDE SEQUENCE</scope>
    <source>
        <strain evidence="1">CBS 123094</strain>
    </source>
</reference>
<gene>
    <name evidence="1" type="ORF">P154DRAFT_574818</name>
</gene>
<dbReference type="OrthoDB" id="1262810at2759"/>
<protein>
    <submittedName>
        <fullName evidence="1">Uncharacterized protein</fullName>
    </submittedName>
</protein>
<evidence type="ECO:0000313" key="1">
    <source>
        <dbReference type="EMBL" id="KAF2001815.1"/>
    </source>
</evidence>
<dbReference type="AlphaFoldDB" id="A0A6A5WRU7"/>
<organism evidence="1 2">
    <name type="scientific">Amniculicola lignicola CBS 123094</name>
    <dbReference type="NCBI Taxonomy" id="1392246"/>
    <lineage>
        <taxon>Eukaryota</taxon>
        <taxon>Fungi</taxon>
        <taxon>Dikarya</taxon>
        <taxon>Ascomycota</taxon>
        <taxon>Pezizomycotina</taxon>
        <taxon>Dothideomycetes</taxon>
        <taxon>Pleosporomycetidae</taxon>
        <taxon>Pleosporales</taxon>
        <taxon>Amniculicolaceae</taxon>
        <taxon>Amniculicola</taxon>
    </lineage>
</organism>
<sequence>MENHDTSLPSYHRDIYEALGDREPSTTLEAAAVLANIREEKGYVDDEVMEDLNSIRDRSREKILRMYEKKREEEAAHTKSVFEQLHSSKYRFLYELIQNADDASYKNAVKENEMPFLKITLYSRQLVIETNEDGFTRANVEAICATGKSSKKASTQDDYIRERGFGFKSIFAVADQVRIQSGIWSFRFEHRQGDQGLGMVTPLETEPETLSSWCTTKITLKLHTEGDRLKSCDAITELPDTTLFFLQRLRKLGIYTRQDDVTVCVLVSKTITKSGLPSSGRVTIESQLRNITTSYRKTEKSVYHVFSHIISKMPSDARRPGRKETEVVLGFPTDAATEQPRISALGQHNFAYLPLQRLPQFQFLVQSGFITSASRETVVDCSWNDAIRDGVVQTFCKAIAEFTTPDDPLRYSWLDYLPSTPTEGLWKPPDTDIKEKLKLMPILQTWGKRAFKCPHSFQRPPPIMLHEGKPILRDLPEEVYLAPEYDEKHHTALEDLGVKCSTWSTMVDCLQADVDKIYPDFKLRSAHDTWHQSFAHMFIMLLQESQASDCVRRLKKLAIIPLGREGKWTTAPRTGSGALSSIYFPSIDGVDIPDDISLNLVERVAASDPKRKAFYSALGVQECPKEIVLSKIEIAHRFNGSGCPPHFKFLFHFHPSPEVVKSWIRVPTEAGQLASTDCPLYFLSNHPYHTQQLLPERFRTESNNIAFFINSTVLDLERSEVRPQGLSYGQWLQRVTGARYHPPLINEKSGAQSKISDVLRAVLEHNPEKFVGTLKMHWSEYKSSLSLVKDELGGCEVPCESGGKNRLEEVWLPTVDIRNLLHSFGAKGSIPLLRLPTILNEKNYWEWLFLEELYVGRKPDIWFYCSILEGFDDTPIDGEILLEMPTPSYESSITVAPTPSVSS</sequence>
<evidence type="ECO:0000313" key="2">
    <source>
        <dbReference type="Proteomes" id="UP000799779"/>
    </source>
</evidence>
<dbReference type="PANTHER" id="PTHR32387:SF0">
    <property type="entry name" value="PROTEIN NO VEIN"/>
    <property type="match status" value="1"/>
</dbReference>
<dbReference type="NCBIfam" id="NF047352">
    <property type="entry name" value="P_loop_sacsin"/>
    <property type="match status" value="1"/>
</dbReference>
<name>A0A6A5WRU7_9PLEO</name>
<dbReference type="InterPro" id="IPR052957">
    <property type="entry name" value="Auxin_embryo_med"/>
</dbReference>
<dbReference type="PANTHER" id="PTHR32387">
    <property type="entry name" value="WU:FJ29H11"/>
    <property type="match status" value="1"/>
</dbReference>
<dbReference type="Gene3D" id="3.30.565.10">
    <property type="entry name" value="Histidine kinase-like ATPase, C-terminal domain"/>
    <property type="match status" value="1"/>
</dbReference>
<dbReference type="EMBL" id="ML977581">
    <property type="protein sequence ID" value="KAF2001815.1"/>
    <property type="molecule type" value="Genomic_DNA"/>
</dbReference>
<dbReference type="InterPro" id="IPR036890">
    <property type="entry name" value="HATPase_C_sf"/>
</dbReference>